<dbReference type="EMBL" id="JASAOG010000127">
    <property type="protein sequence ID" value="KAK0049322.1"/>
    <property type="molecule type" value="Genomic_DNA"/>
</dbReference>
<sequence>MICFVFLNYYVDYQEVNVLINGNSWLCFSLNQGIQITSIPVYVTKTSKMEEVLKNDRITITARILTRNDVLTKRQAGRDSIDRGNRYEAGSSSSIWRVIFSSIDRECDQRLPCTRLQQAENTVIHLSDNHMDTSADSCCVA</sequence>
<dbReference type="Proteomes" id="UP001233172">
    <property type="component" value="Unassembled WGS sequence"/>
</dbReference>
<evidence type="ECO:0000313" key="2">
    <source>
        <dbReference type="Proteomes" id="UP001233172"/>
    </source>
</evidence>
<organism evidence="1 2">
    <name type="scientific">Biomphalaria pfeifferi</name>
    <name type="common">Bloodfluke planorb</name>
    <name type="synonym">Freshwater snail</name>
    <dbReference type="NCBI Taxonomy" id="112525"/>
    <lineage>
        <taxon>Eukaryota</taxon>
        <taxon>Metazoa</taxon>
        <taxon>Spiralia</taxon>
        <taxon>Lophotrochozoa</taxon>
        <taxon>Mollusca</taxon>
        <taxon>Gastropoda</taxon>
        <taxon>Heterobranchia</taxon>
        <taxon>Euthyneura</taxon>
        <taxon>Panpulmonata</taxon>
        <taxon>Hygrophila</taxon>
        <taxon>Lymnaeoidea</taxon>
        <taxon>Planorbidae</taxon>
        <taxon>Biomphalaria</taxon>
    </lineage>
</organism>
<reference evidence="1" key="2">
    <citation type="submission" date="2023-04" db="EMBL/GenBank/DDBJ databases">
        <authorList>
            <person name="Bu L."/>
            <person name="Lu L."/>
            <person name="Laidemitt M.R."/>
            <person name="Zhang S.M."/>
            <person name="Mutuku M."/>
            <person name="Mkoji G."/>
            <person name="Steinauer M."/>
            <person name="Loker E.S."/>
        </authorList>
    </citation>
    <scope>NUCLEOTIDE SEQUENCE</scope>
    <source>
        <strain evidence="1">KasaAsao</strain>
        <tissue evidence="1">Whole Snail</tissue>
    </source>
</reference>
<proteinExistence type="predicted"/>
<dbReference type="AlphaFoldDB" id="A0AAD8F2H6"/>
<protein>
    <submittedName>
        <fullName evidence="1">Uncharacterized protein</fullName>
    </submittedName>
</protein>
<name>A0AAD8F2H6_BIOPF</name>
<evidence type="ECO:0000313" key="1">
    <source>
        <dbReference type="EMBL" id="KAK0049322.1"/>
    </source>
</evidence>
<comment type="caution">
    <text evidence="1">The sequence shown here is derived from an EMBL/GenBank/DDBJ whole genome shotgun (WGS) entry which is preliminary data.</text>
</comment>
<accession>A0AAD8F2H6</accession>
<reference evidence="1" key="1">
    <citation type="journal article" date="2023" name="PLoS Negl. Trop. Dis.">
        <title>A genome sequence for Biomphalaria pfeifferi, the major vector snail for the human-infecting parasite Schistosoma mansoni.</title>
        <authorList>
            <person name="Bu L."/>
            <person name="Lu L."/>
            <person name="Laidemitt M.R."/>
            <person name="Zhang S.M."/>
            <person name="Mutuku M."/>
            <person name="Mkoji G."/>
            <person name="Steinauer M."/>
            <person name="Loker E.S."/>
        </authorList>
    </citation>
    <scope>NUCLEOTIDE SEQUENCE</scope>
    <source>
        <strain evidence="1">KasaAsao</strain>
    </source>
</reference>
<keyword evidence="2" id="KW-1185">Reference proteome</keyword>
<gene>
    <name evidence="1" type="ORF">Bpfe_021210</name>
</gene>